<name>A0A0G4H507_VITBC</name>
<feature type="region of interest" description="Disordered" evidence="1">
    <location>
        <begin position="94"/>
        <end position="183"/>
    </location>
</feature>
<reference evidence="2 3" key="1">
    <citation type="submission" date="2014-11" db="EMBL/GenBank/DDBJ databases">
        <authorList>
            <person name="Zhu J."/>
            <person name="Qi W."/>
            <person name="Song R."/>
        </authorList>
    </citation>
    <scope>NUCLEOTIDE SEQUENCE [LARGE SCALE GENOMIC DNA]</scope>
</reference>
<feature type="compositionally biased region" description="Pro residues" evidence="1">
    <location>
        <begin position="130"/>
        <end position="140"/>
    </location>
</feature>
<evidence type="ECO:0000256" key="1">
    <source>
        <dbReference type="SAM" id="MobiDB-lite"/>
    </source>
</evidence>
<organism evidence="2 3">
    <name type="scientific">Vitrella brassicaformis (strain CCMP3155)</name>
    <dbReference type="NCBI Taxonomy" id="1169540"/>
    <lineage>
        <taxon>Eukaryota</taxon>
        <taxon>Sar</taxon>
        <taxon>Alveolata</taxon>
        <taxon>Colpodellida</taxon>
        <taxon>Vitrellaceae</taxon>
        <taxon>Vitrella</taxon>
    </lineage>
</organism>
<dbReference type="InParanoid" id="A0A0G4H507"/>
<protein>
    <submittedName>
        <fullName evidence="2">Uncharacterized protein</fullName>
    </submittedName>
</protein>
<accession>A0A0G4H507</accession>
<dbReference type="Proteomes" id="UP000041254">
    <property type="component" value="Unassembled WGS sequence"/>
</dbReference>
<feature type="region of interest" description="Disordered" evidence="1">
    <location>
        <begin position="45"/>
        <end position="81"/>
    </location>
</feature>
<proteinExistence type="predicted"/>
<feature type="compositionally biased region" description="Basic and acidic residues" evidence="1">
    <location>
        <begin position="107"/>
        <end position="119"/>
    </location>
</feature>
<dbReference type="AlphaFoldDB" id="A0A0G4H507"/>
<feature type="compositionally biased region" description="Basic and acidic residues" evidence="1">
    <location>
        <begin position="45"/>
        <end position="56"/>
    </location>
</feature>
<sequence length="236" mass="25477">MRGAAAASMAFLAKFQERWAREAAGEEVDKDAWREESWLAARATAEEAERSFDKTKANTKTKAPPHQCQWRHEGRLAGHKEGRERHCVQLGRRQHGNTVDVTATARPTEEDPAAAKKDIPPATRTRGAAPHPPPAQPPPTMATTAKSAATEATKKPPAKPTKAAAQPPPTKATPHTAPTQPPPTKATTTICPYCGFALRACGACWIFFHAMDSITGAVQLVHGSWLVPWPMCVCPT</sequence>
<keyword evidence="3" id="KW-1185">Reference proteome</keyword>
<feature type="compositionally biased region" description="Low complexity" evidence="1">
    <location>
        <begin position="141"/>
        <end position="151"/>
    </location>
</feature>
<dbReference type="EMBL" id="CDMY01001004">
    <property type="protein sequence ID" value="CEM38877.1"/>
    <property type="molecule type" value="Genomic_DNA"/>
</dbReference>
<dbReference type="VEuPathDB" id="CryptoDB:Vbra_4651"/>
<gene>
    <name evidence="2" type="ORF">Vbra_4651</name>
</gene>
<evidence type="ECO:0000313" key="3">
    <source>
        <dbReference type="Proteomes" id="UP000041254"/>
    </source>
</evidence>
<evidence type="ECO:0000313" key="2">
    <source>
        <dbReference type="EMBL" id="CEM38877.1"/>
    </source>
</evidence>
<feature type="compositionally biased region" description="Basic and acidic residues" evidence="1">
    <location>
        <begin position="70"/>
        <end position="81"/>
    </location>
</feature>